<keyword evidence="3" id="KW-1185">Reference proteome</keyword>
<feature type="region of interest" description="Disordered" evidence="1">
    <location>
        <begin position="55"/>
        <end position="86"/>
    </location>
</feature>
<name>A0ABV6QSD6_9ACTN</name>
<evidence type="ECO:0000256" key="1">
    <source>
        <dbReference type="SAM" id="MobiDB-lite"/>
    </source>
</evidence>
<evidence type="ECO:0000313" key="2">
    <source>
        <dbReference type="EMBL" id="MFC0627554.1"/>
    </source>
</evidence>
<evidence type="ECO:0000313" key="3">
    <source>
        <dbReference type="Proteomes" id="UP001589890"/>
    </source>
</evidence>
<dbReference type="EMBL" id="JBHLTC010000035">
    <property type="protein sequence ID" value="MFC0627554.1"/>
    <property type="molecule type" value="Genomic_DNA"/>
</dbReference>
<gene>
    <name evidence="2" type="ORF">ACFFGN_26010</name>
</gene>
<evidence type="ECO:0008006" key="4">
    <source>
        <dbReference type="Google" id="ProtNLM"/>
    </source>
</evidence>
<sequence length="165" mass="16782">MRRPLLLVGFWTVAVLAATGIGLLAVSFAGPGLPGAGASGDKPLTGPEVSKALATRTTPAPTSPGPSTPGPSTGRPSSPSAVPAKAVPFQHLGNSVLAYCTNDQAGLQSWAPAAGWQVDDDVRRGPAAEVEVEFEGPASDVKVRVKCRGGQPVFTPEVRADDSDD</sequence>
<feature type="compositionally biased region" description="Low complexity" evidence="1">
    <location>
        <begin position="70"/>
        <end position="81"/>
    </location>
</feature>
<proteinExistence type="predicted"/>
<dbReference type="RefSeq" id="WP_380052469.1">
    <property type="nucleotide sequence ID" value="NZ_JBHLTC010000035.1"/>
</dbReference>
<reference evidence="2 3" key="1">
    <citation type="submission" date="2024-09" db="EMBL/GenBank/DDBJ databases">
        <authorList>
            <person name="Sun Q."/>
            <person name="Mori K."/>
        </authorList>
    </citation>
    <scope>NUCLEOTIDE SEQUENCE [LARGE SCALE GENOMIC DNA]</scope>
    <source>
        <strain evidence="2 3">CGMCC 1.15906</strain>
    </source>
</reference>
<dbReference type="Proteomes" id="UP001589890">
    <property type="component" value="Unassembled WGS sequence"/>
</dbReference>
<comment type="caution">
    <text evidence="2">The sequence shown here is derived from an EMBL/GenBank/DDBJ whole genome shotgun (WGS) entry which is preliminary data.</text>
</comment>
<organism evidence="2 3">
    <name type="scientific">Kribbella deserti</name>
    <dbReference type="NCBI Taxonomy" id="1926257"/>
    <lineage>
        <taxon>Bacteria</taxon>
        <taxon>Bacillati</taxon>
        <taxon>Actinomycetota</taxon>
        <taxon>Actinomycetes</taxon>
        <taxon>Propionibacteriales</taxon>
        <taxon>Kribbellaceae</taxon>
        <taxon>Kribbella</taxon>
    </lineage>
</organism>
<accession>A0ABV6QSD6</accession>
<protein>
    <recommendedName>
        <fullName evidence="4">Septum formation initiator</fullName>
    </recommendedName>
</protein>